<name>A0A4Q2DJ64_9AGAR</name>
<dbReference type="InterPro" id="IPR029069">
    <property type="entry name" value="HotDog_dom_sf"/>
</dbReference>
<proteinExistence type="predicted"/>
<evidence type="ECO:0000256" key="1">
    <source>
        <dbReference type="ARBA" id="ARBA00022679"/>
    </source>
</evidence>
<dbReference type="GO" id="GO:0016740">
    <property type="term" value="F:transferase activity"/>
    <property type="evidence" value="ECO:0007669"/>
    <property type="project" value="UniProtKB-KW"/>
</dbReference>
<keyword evidence="1" id="KW-0808">Transferase</keyword>
<dbReference type="EMBL" id="SDEE01000236">
    <property type="protein sequence ID" value="RXW18864.1"/>
    <property type="molecule type" value="Genomic_DNA"/>
</dbReference>
<dbReference type="Gene3D" id="3.10.129.10">
    <property type="entry name" value="Hotdog Thioesterase"/>
    <property type="match status" value="1"/>
</dbReference>
<dbReference type="InterPro" id="IPR050830">
    <property type="entry name" value="Fungal_FAS"/>
</dbReference>
<dbReference type="Proteomes" id="UP000290288">
    <property type="component" value="Unassembled WGS sequence"/>
</dbReference>
<dbReference type="PANTHER" id="PTHR10982">
    <property type="entry name" value="MALONYL COA-ACYL CARRIER PROTEIN TRANSACYLASE"/>
    <property type="match status" value="1"/>
</dbReference>
<sequence>MKSIFPAATDGDLLRLAHLSNYFRMVDQVGDVCKAEAQIISVTNANEGKVVKVRGYVYRKGEHVIEVVSRSTPLSRIP</sequence>
<evidence type="ECO:0000313" key="3">
    <source>
        <dbReference type="Proteomes" id="UP000290288"/>
    </source>
</evidence>
<dbReference type="OrthoDB" id="3001637at2759"/>
<dbReference type="AlphaFoldDB" id="A0A4Q2DJ64"/>
<dbReference type="PANTHER" id="PTHR10982:SF21">
    <property type="entry name" value="FATTY ACID SYNTHASE SUBUNIT BETA"/>
    <property type="match status" value="1"/>
</dbReference>
<reference evidence="2 3" key="1">
    <citation type="submission" date="2019-01" db="EMBL/GenBank/DDBJ databases">
        <title>Draft genome sequence of Psathyrella aberdarensis IHI B618.</title>
        <authorList>
            <person name="Buettner E."/>
            <person name="Kellner H."/>
        </authorList>
    </citation>
    <scope>NUCLEOTIDE SEQUENCE [LARGE SCALE GENOMIC DNA]</scope>
    <source>
        <strain evidence="2 3">IHI B618</strain>
    </source>
</reference>
<accession>A0A4Q2DJ64</accession>
<dbReference type="SUPFAM" id="SSF54637">
    <property type="entry name" value="Thioesterase/thiol ester dehydrase-isomerase"/>
    <property type="match status" value="1"/>
</dbReference>
<evidence type="ECO:0000313" key="2">
    <source>
        <dbReference type="EMBL" id="RXW18864.1"/>
    </source>
</evidence>
<dbReference type="STRING" id="2316362.A0A4Q2DJ64"/>
<gene>
    <name evidence="2" type="ORF">EST38_g6991</name>
</gene>
<comment type="caution">
    <text evidence="2">The sequence shown here is derived from an EMBL/GenBank/DDBJ whole genome shotgun (WGS) entry which is preliminary data.</text>
</comment>
<protein>
    <submittedName>
        <fullName evidence="2">Uncharacterized protein</fullName>
    </submittedName>
</protein>
<organism evidence="2 3">
    <name type="scientific">Candolleomyces aberdarensis</name>
    <dbReference type="NCBI Taxonomy" id="2316362"/>
    <lineage>
        <taxon>Eukaryota</taxon>
        <taxon>Fungi</taxon>
        <taxon>Dikarya</taxon>
        <taxon>Basidiomycota</taxon>
        <taxon>Agaricomycotina</taxon>
        <taxon>Agaricomycetes</taxon>
        <taxon>Agaricomycetidae</taxon>
        <taxon>Agaricales</taxon>
        <taxon>Agaricineae</taxon>
        <taxon>Psathyrellaceae</taxon>
        <taxon>Candolleomyces</taxon>
    </lineage>
</organism>
<keyword evidence="3" id="KW-1185">Reference proteome</keyword>